<comment type="caution">
    <text evidence="1">The sequence shown here is derived from an EMBL/GenBank/DDBJ whole genome shotgun (WGS) entry which is preliminary data.</text>
</comment>
<reference evidence="1 2" key="2">
    <citation type="journal article" date="2018" name="New Phytol.">
        <title>High intraspecific genome diversity in the model arbuscular mycorrhizal symbiont Rhizophagus irregularis.</title>
        <authorList>
            <person name="Chen E.C.H."/>
            <person name="Morin E."/>
            <person name="Beaudet D."/>
            <person name="Noel J."/>
            <person name="Yildirir G."/>
            <person name="Ndikumana S."/>
            <person name="Charron P."/>
            <person name="St-Onge C."/>
            <person name="Giorgi J."/>
            <person name="Kruger M."/>
            <person name="Marton T."/>
            <person name="Ropars J."/>
            <person name="Grigoriev I.V."/>
            <person name="Hainaut M."/>
            <person name="Henrissat B."/>
            <person name="Roux C."/>
            <person name="Martin F."/>
            <person name="Corradi N."/>
        </authorList>
    </citation>
    <scope>NUCLEOTIDE SEQUENCE [LARGE SCALE GENOMIC DNA]</scope>
    <source>
        <strain evidence="1 2">DAOM 197198</strain>
    </source>
</reference>
<dbReference type="Proteomes" id="UP000018888">
    <property type="component" value="Unassembled WGS sequence"/>
</dbReference>
<evidence type="ECO:0008006" key="3">
    <source>
        <dbReference type="Google" id="ProtNLM"/>
    </source>
</evidence>
<evidence type="ECO:0000313" key="2">
    <source>
        <dbReference type="Proteomes" id="UP000018888"/>
    </source>
</evidence>
<keyword evidence="2" id="KW-1185">Reference proteome</keyword>
<proteinExistence type="predicted"/>
<evidence type="ECO:0000313" key="1">
    <source>
        <dbReference type="EMBL" id="POG72241.1"/>
    </source>
</evidence>
<organism evidence="1 2">
    <name type="scientific">Rhizophagus irregularis (strain DAOM 181602 / DAOM 197198 / MUCL 43194)</name>
    <name type="common">Arbuscular mycorrhizal fungus</name>
    <name type="synonym">Glomus intraradices</name>
    <dbReference type="NCBI Taxonomy" id="747089"/>
    <lineage>
        <taxon>Eukaryota</taxon>
        <taxon>Fungi</taxon>
        <taxon>Fungi incertae sedis</taxon>
        <taxon>Mucoromycota</taxon>
        <taxon>Glomeromycotina</taxon>
        <taxon>Glomeromycetes</taxon>
        <taxon>Glomerales</taxon>
        <taxon>Glomeraceae</taxon>
        <taxon>Rhizophagus</taxon>
    </lineage>
</organism>
<dbReference type="EMBL" id="AUPC02000098">
    <property type="protein sequence ID" value="POG72241.1"/>
    <property type="molecule type" value="Genomic_DNA"/>
</dbReference>
<reference evidence="1 2" key="1">
    <citation type="journal article" date="2013" name="Proc. Natl. Acad. Sci. U.S.A.">
        <title>Genome of an arbuscular mycorrhizal fungus provides insight into the oldest plant symbiosis.</title>
        <authorList>
            <person name="Tisserant E."/>
            <person name="Malbreil M."/>
            <person name="Kuo A."/>
            <person name="Kohler A."/>
            <person name="Symeonidi A."/>
            <person name="Balestrini R."/>
            <person name="Charron P."/>
            <person name="Duensing N."/>
            <person name="Frei Dit Frey N."/>
            <person name="Gianinazzi-Pearson V."/>
            <person name="Gilbert L.B."/>
            <person name="Handa Y."/>
            <person name="Herr J.R."/>
            <person name="Hijri M."/>
            <person name="Koul R."/>
            <person name="Kawaguchi M."/>
            <person name="Krajinski F."/>
            <person name="Lammers P.J."/>
            <person name="Masclaux F.G."/>
            <person name="Murat C."/>
            <person name="Morin E."/>
            <person name="Ndikumana S."/>
            <person name="Pagni M."/>
            <person name="Petitpierre D."/>
            <person name="Requena N."/>
            <person name="Rosikiewicz P."/>
            <person name="Riley R."/>
            <person name="Saito K."/>
            <person name="San Clemente H."/>
            <person name="Shapiro H."/>
            <person name="van Tuinen D."/>
            <person name="Becard G."/>
            <person name="Bonfante P."/>
            <person name="Paszkowski U."/>
            <person name="Shachar-Hill Y.Y."/>
            <person name="Tuskan G.A."/>
            <person name="Young P.W."/>
            <person name="Sanders I.R."/>
            <person name="Henrissat B."/>
            <person name="Rensing S.A."/>
            <person name="Grigoriev I.V."/>
            <person name="Corradi N."/>
            <person name="Roux C."/>
            <person name="Martin F."/>
        </authorList>
    </citation>
    <scope>NUCLEOTIDE SEQUENCE [LARGE SCALE GENOMIC DNA]</scope>
    <source>
        <strain evidence="1 2">DAOM 197198</strain>
    </source>
</reference>
<protein>
    <recommendedName>
        <fullName evidence="3">RING-type domain-containing protein</fullName>
    </recommendedName>
</protein>
<dbReference type="AlphaFoldDB" id="A0A2P4Q3J7"/>
<accession>A0A2P4Q3J7</accession>
<dbReference type="VEuPathDB" id="FungiDB:RhiirFUN_013536"/>
<sequence>MINGRPRKNKGPCVICGKENDNEKFRQLTPSLFQKALKSPGFQDLDVNLKLYDQLCGRHYNKLVVFDRNTSKSSRKPMHEVDLSYNESGNKAKRVCLSQETYENLLNSASSVPQLEQEILELKEKVNDYIQFSEYFNDQMARMTKVLYQEGNFPKLNAADFVKLIENHDPNLQGFFDTLYNAMNPKGKNKRTQECLKQKIMLLCYQMAGLRNKQSNNLLIACIDDYHNLHGTCIPSVNSTSQISHMATILFNTTQAPPIPYYTDYHLAIHNPCGVDASILRNVCQEFMLTLAKSYNSEKSSWNWASDLVVVDETEIIERLTIHSYDSDISEKYQRKFNQTKLVDCIELDLKNTKNYIQAANTFLRLPETKEYLKMFVIPFPADFPGQLFIRRAVTKRLKMEAGTEPEPELESSIPKEIMHLVPFLGPLHVSLNTRESVMIIFHSFFDYMYKIVFNKKQKLAAKPKPWRINLLLYLAHEGRLLIKNCVLKRFAMSKDISYVTFLDLLDNLVPSTLDIYSNLFRSNYLEEYISTIFRLWTIMRRFQWHNYDKIMLAFLSDIHYWKKINHPIIHTLKTHLNTFDEYPVENYHSILRRHTNAKVSTGKSLRRDALFLDHCRHENLFVKSFEPTRDYPYTKKDLDNLVKLTAIFHLDFFDNLWKNPGRTELKKEGKKIKKDFYYFPGIKSQFSSKALPLGYHSKKWPSANKLCDRLECTDPSWIDGMVLNCGHGYHETCFRTLGLKCPHCFKYLSDSIDELSQSYNQRLQMDEDIKKWADCESENHES</sequence>
<name>A0A2P4Q3J7_RHIID</name>
<gene>
    <name evidence="1" type="ORF">GLOIN_2v1830060</name>
</gene>